<dbReference type="Proteomes" id="UP001194580">
    <property type="component" value="Unassembled WGS sequence"/>
</dbReference>
<gene>
    <name evidence="3" type="ORF">BGZ95_006803</name>
</gene>
<feature type="compositionally biased region" description="Pro residues" evidence="1">
    <location>
        <begin position="100"/>
        <end position="112"/>
    </location>
</feature>
<feature type="region of interest" description="Disordered" evidence="1">
    <location>
        <begin position="161"/>
        <end position="219"/>
    </location>
</feature>
<comment type="caution">
    <text evidence="3">The sequence shown here is derived from an EMBL/GenBank/DDBJ whole genome shotgun (WGS) entry which is preliminary data.</text>
</comment>
<evidence type="ECO:0000313" key="4">
    <source>
        <dbReference type="Proteomes" id="UP001194580"/>
    </source>
</evidence>
<feature type="region of interest" description="Disordered" evidence="1">
    <location>
        <begin position="95"/>
        <end position="140"/>
    </location>
</feature>
<accession>A0AAD4GZN6</accession>
<keyword evidence="2" id="KW-1133">Transmembrane helix</keyword>
<dbReference type="AlphaFoldDB" id="A0AAD4GZN6"/>
<evidence type="ECO:0000313" key="3">
    <source>
        <dbReference type="EMBL" id="KAG0251840.1"/>
    </source>
</evidence>
<proteinExistence type="predicted"/>
<feature type="compositionally biased region" description="Low complexity" evidence="1">
    <location>
        <begin position="113"/>
        <end position="122"/>
    </location>
</feature>
<reference evidence="3" key="1">
    <citation type="journal article" date="2020" name="Fungal Divers.">
        <title>Resolving the Mortierellaceae phylogeny through synthesis of multi-gene phylogenetics and phylogenomics.</title>
        <authorList>
            <person name="Vandepol N."/>
            <person name="Liber J."/>
            <person name="Desiro A."/>
            <person name="Na H."/>
            <person name="Kennedy M."/>
            <person name="Barry K."/>
            <person name="Grigoriev I.V."/>
            <person name="Miller A.N."/>
            <person name="O'Donnell K."/>
            <person name="Stajich J.E."/>
            <person name="Bonito G."/>
        </authorList>
    </citation>
    <scope>NUCLEOTIDE SEQUENCE</scope>
    <source>
        <strain evidence="3">NRRL 28262</strain>
    </source>
</reference>
<keyword evidence="2" id="KW-0812">Transmembrane</keyword>
<feature type="non-terminal residue" evidence="3">
    <location>
        <position position="1"/>
    </location>
</feature>
<sequence length="219" mass="24790">CDGIPYRVTLMVPLNQTHRTTEPKFQMKCNEMTPSATIVMIVTYTFVGMVVFFVLIFPPILKYFSPFHHSRMLVITENGLIRFYNIFHRSNPIRLSPWPTREPSPRSSPSPPSRLASSSTRPVLPLTTADSPDGMLATGSTPRRGFFARVKSLFSIKQQSARSETRVIDVSTTSETQESDMEQSRTTSTPHARDVEMAMPTRTTTRDPDSDDTLPPYRM</sequence>
<feature type="transmembrane region" description="Helical" evidence="2">
    <location>
        <begin position="36"/>
        <end position="61"/>
    </location>
</feature>
<keyword evidence="2" id="KW-0472">Membrane</keyword>
<protein>
    <submittedName>
        <fullName evidence="3">Uncharacterized protein</fullName>
    </submittedName>
</protein>
<evidence type="ECO:0000256" key="1">
    <source>
        <dbReference type="SAM" id="MobiDB-lite"/>
    </source>
</evidence>
<dbReference type="EMBL" id="JAAAIL010003203">
    <property type="protein sequence ID" value="KAG0251840.1"/>
    <property type="molecule type" value="Genomic_DNA"/>
</dbReference>
<evidence type="ECO:0000256" key="2">
    <source>
        <dbReference type="SAM" id="Phobius"/>
    </source>
</evidence>
<organism evidence="3 4">
    <name type="scientific">Linnemannia exigua</name>
    <dbReference type="NCBI Taxonomy" id="604196"/>
    <lineage>
        <taxon>Eukaryota</taxon>
        <taxon>Fungi</taxon>
        <taxon>Fungi incertae sedis</taxon>
        <taxon>Mucoromycota</taxon>
        <taxon>Mortierellomycotina</taxon>
        <taxon>Mortierellomycetes</taxon>
        <taxon>Mortierellales</taxon>
        <taxon>Mortierellaceae</taxon>
        <taxon>Linnemannia</taxon>
    </lineage>
</organism>
<keyword evidence="4" id="KW-1185">Reference proteome</keyword>
<name>A0AAD4GZN6_9FUNG</name>